<evidence type="ECO:0000259" key="2">
    <source>
        <dbReference type="PROSITE" id="PS50006"/>
    </source>
</evidence>
<reference evidence="3 4" key="1">
    <citation type="submission" date="2016-10" db="EMBL/GenBank/DDBJ databases">
        <authorList>
            <person name="de Groot N.N."/>
        </authorList>
    </citation>
    <scope>NUCLEOTIDE SEQUENCE [LARGE SCALE GENOMIC DNA]</scope>
    <source>
        <strain evidence="3 4">CBS 141442</strain>
    </source>
</reference>
<evidence type="ECO:0000313" key="4">
    <source>
        <dbReference type="Proteomes" id="UP000182334"/>
    </source>
</evidence>
<dbReference type="AlphaFoldDB" id="A0A1L0BEE8"/>
<feature type="domain" description="FHA" evidence="2">
    <location>
        <begin position="25"/>
        <end position="83"/>
    </location>
</feature>
<feature type="region of interest" description="Disordered" evidence="1">
    <location>
        <begin position="282"/>
        <end position="306"/>
    </location>
</feature>
<dbReference type="STRING" id="45354.A0A1L0BEE8"/>
<feature type="compositionally biased region" description="Acidic residues" evidence="1">
    <location>
        <begin position="286"/>
        <end position="305"/>
    </location>
</feature>
<dbReference type="InterPro" id="IPR000253">
    <property type="entry name" value="FHA_dom"/>
</dbReference>
<dbReference type="PROSITE" id="PS50006">
    <property type="entry name" value="FHA_DOMAIN"/>
    <property type="match status" value="1"/>
</dbReference>
<dbReference type="EMBL" id="LT635757">
    <property type="protein sequence ID" value="SGZ49991.1"/>
    <property type="molecule type" value="Genomic_DNA"/>
</dbReference>
<dbReference type="Gene3D" id="2.60.200.20">
    <property type="match status" value="1"/>
</dbReference>
<sequence length="491" mass="54233">MSAPDCAADDTPANSRVVDLSTGPLPIGRASARDGGRSAKLNNLYIRNSHLSKIHARVWVEDGAVYLEDVGSTFGTIWNNNLLVPDKPVAIYTGDSIGFVVNRPSDVLKNLISKTLNGPMVLLDKLLNPRVQLQYVVHSVDLDKRILVLLPVNDTTADASVDLVVDGNDFEVTPDVVPQVVNVLAADSDDDAPVEEPIVKDSFHYDKTQDVEFIDDESGDECIVVVENADQIDSYSDDLDEHDDSEVEDADDYCCECNEDYDYAYELADEDDLVQRTSCHLVVPTEESEDDSDYDEETDDNELSELDSSHGEILIVNASLGIKDCCVPKVDAVLDETFSSESDDDTFDPLQHDNENCDCSDDFSDENDSEVETPNSCSESECIFNSFHYSDDDTVSENEASACECCEANSKCQLFLPLMMACPTTTFEVSRKRSYDDAELEDIDDEKLVKKVKKSQPSMLRTVLKEVGKGLFYVTGTIIALAAYGKQLDNQ</sequence>
<gene>
    <name evidence="3" type="ORF">SAMEA4029010_CIC11G00000005330</name>
</gene>
<proteinExistence type="predicted"/>
<keyword evidence="4" id="KW-1185">Reference proteome</keyword>
<accession>A0A1L0BEE8</accession>
<evidence type="ECO:0000256" key="1">
    <source>
        <dbReference type="SAM" id="MobiDB-lite"/>
    </source>
</evidence>
<protein>
    <submittedName>
        <fullName evidence="3">CIC11C00000005330</fullName>
    </submittedName>
</protein>
<dbReference type="Pfam" id="PF00498">
    <property type="entry name" value="FHA"/>
    <property type="match status" value="1"/>
</dbReference>
<dbReference type="InterPro" id="IPR008984">
    <property type="entry name" value="SMAD_FHA_dom_sf"/>
</dbReference>
<organism evidence="3 4">
    <name type="scientific">Sungouiella intermedia</name>
    <dbReference type="NCBI Taxonomy" id="45354"/>
    <lineage>
        <taxon>Eukaryota</taxon>
        <taxon>Fungi</taxon>
        <taxon>Dikarya</taxon>
        <taxon>Ascomycota</taxon>
        <taxon>Saccharomycotina</taxon>
        <taxon>Pichiomycetes</taxon>
        <taxon>Metschnikowiaceae</taxon>
        <taxon>Sungouiella</taxon>
    </lineage>
</organism>
<evidence type="ECO:0000313" key="3">
    <source>
        <dbReference type="EMBL" id="SGZ49991.1"/>
    </source>
</evidence>
<name>A0A1L0BEE8_9ASCO</name>
<dbReference type="SMART" id="SM00240">
    <property type="entry name" value="FHA"/>
    <property type="match status" value="1"/>
</dbReference>
<dbReference type="OrthoDB" id="4096268at2759"/>
<dbReference type="SUPFAM" id="SSF49879">
    <property type="entry name" value="SMAD/FHA domain"/>
    <property type="match status" value="1"/>
</dbReference>
<dbReference type="Proteomes" id="UP000182334">
    <property type="component" value="Chromosome II"/>
</dbReference>